<dbReference type="GO" id="GO:0005886">
    <property type="term" value="C:plasma membrane"/>
    <property type="evidence" value="ECO:0007669"/>
    <property type="project" value="TreeGrafter"/>
</dbReference>
<organism evidence="6 7">
    <name type="scientific">Apiospora kogelbergensis</name>
    <dbReference type="NCBI Taxonomy" id="1337665"/>
    <lineage>
        <taxon>Eukaryota</taxon>
        <taxon>Fungi</taxon>
        <taxon>Dikarya</taxon>
        <taxon>Ascomycota</taxon>
        <taxon>Pezizomycotina</taxon>
        <taxon>Sordariomycetes</taxon>
        <taxon>Xylariomycetidae</taxon>
        <taxon>Amphisphaeriales</taxon>
        <taxon>Apiosporaceae</taxon>
        <taxon>Apiospora</taxon>
    </lineage>
</organism>
<evidence type="ECO:0000313" key="6">
    <source>
        <dbReference type="EMBL" id="KAK8130005.1"/>
    </source>
</evidence>
<evidence type="ECO:0000256" key="1">
    <source>
        <dbReference type="ARBA" id="ARBA00004141"/>
    </source>
</evidence>
<evidence type="ECO:0000256" key="4">
    <source>
        <dbReference type="ARBA" id="ARBA00023136"/>
    </source>
</evidence>
<feature type="transmembrane region" description="Helical" evidence="5">
    <location>
        <begin position="115"/>
        <end position="137"/>
    </location>
</feature>
<feature type="transmembrane region" description="Helical" evidence="5">
    <location>
        <begin position="363"/>
        <end position="385"/>
    </location>
</feature>
<dbReference type="GO" id="GO:0012505">
    <property type="term" value="C:endomembrane system"/>
    <property type="evidence" value="ECO:0007669"/>
    <property type="project" value="UniProtKB-SubCell"/>
</dbReference>
<feature type="transmembrane region" description="Helical" evidence="5">
    <location>
        <begin position="143"/>
        <end position="164"/>
    </location>
</feature>
<dbReference type="Pfam" id="PF07690">
    <property type="entry name" value="MFS_1"/>
    <property type="match status" value="1"/>
</dbReference>
<feature type="transmembrane region" description="Helical" evidence="5">
    <location>
        <begin position="81"/>
        <end position="103"/>
    </location>
</feature>
<dbReference type="GO" id="GO:0022857">
    <property type="term" value="F:transmembrane transporter activity"/>
    <property type="evidence" value="ECO:0007669"/>
    <property type="project" value="InterPro"/>
</dbReference>
<dbReference type="SUPFAM" id="SSF103473">
    <property type="entry name" value="MFS general substrate transporter"/>
    <property type="match status" value="1"/>
</dbReference>
<dbReference type="PANTHER" id="PTHR23501">
    <property type="entry name" value="MAJOR FACILITATOR SUPERFAMILY"/>
    <property type="match status" value="1"/>
</dbReference>
<protein>
    <recommendedName>
        <fullName evidence="8">Major Facilitator Superfamily protein</fullName>
    </recommendedName>
</protein>
<dbReference type="Proteomes" id="UP001392437">
    <property type="component" value="Unassembled WGS sequence"/>
</dbReference>
<sequence>MNLSPSTSLDDSLAQTYHNIDQDCIPGANKPPSASDNGVSQVLSPLCQQTVMMEAVSIDEKSEPKEQQRLPLYKDRRRRSVFLGILLAWFFKGFDDSVITTIVPALSRKFDAHDLIAWFGAAYFFPQACLAIGFGRLAAVANIRILVVIDGMLLIANSAPIFILGRAITGFGIALGFPLCATVLISITSPDERPLYMAGCVGVDVMSLAFGSLLGGFFETDMLSAWQHFYRFDFLGFALFLVCSICVLLALQLATQGGRWDSTPVIALFVMATVTLPLFIIQQRTHCHPDDRLLPRGIFSRDMSLLLGFGFFTMFAMYSVYYYLSTYFQSVLGLSSFDTGVCLLAFFVTSGVASLVTGISTEFVTYANTIIMTGGTLALVGSVILTTLDQYTSQIKASLLTMVSGFGFGTAQTLAVVFSQSWVAEHLQSLTVSIALTMQLLGGTLGLVLGGSLLNLHIHDGLQPLKGLLNGTQAAEISQGSLSPELMDTLPNSARECIHVMTAQAVQNIFYTATGAVALALLFAACMRWHRIKTDS</sequence>
<dbReference type="PANTHER" id="PTHR23501:SF198">
    <property type="entry name" value="AZOLE RESISTANCE PROTEIN 1-RELATED"/>
    <property type="match status" value="1"/>
</dbReference>
<accession>A0AAW0R883</accession>
<feature type="transmembrane region" description="Helical" evidence="5">
    <location>
        <begin position="171"/>
        <end position="189"/>
    </location>
</feature>
<keyword evidence="3 5" id="KW-1133">Transmembrane helix</keyword>
<dbReference type="InterPro" id="IPR011701">
    <property type="entry name" value="MFS"/>
</dbReference>
<evidence type="ECO:0008006" key="8">
    <source>
        <dbReference type="Google" id="ProtNLM"/>
    </source>
</evidence>
<feature type="transmembrane region" description="Helical" evidence="5">
    <location>
        <begin position="303"/>
        <end position="324"/>
    </location>
</feature>
<evidence type="ECO:0000313" key="7">
    <source>
        <dbReference type="Proteomes" id="UP001392437"/>
    </source>
</evidence>
<comment type="caution">
    <text evidence="6">The sequence shown here is derived from an EMBL/GenBank/DDBJ whole genome shotgun (WGS) entry which is preliminary data.</text>
</comment>
<feature type="transmembrane region" description="Helical" evidence="5">
    <location>
        <begin position="430"/>
        <end position="454"/>
    </location>
</feature>
<evidence type="ECO:0000256" key="5">
    <source>
        <dbReference type="SAM" id="Phobius"/>
    </source>
</evidence>
<feature type="transmembrane region" description="Helical" evidence="5">
    <location>
        <begin position="509"/>
        <end position="527"/>
    </location>
</feature>
<evidence type="ECO:0000256" key="2">
    <source>
        <dbReference type="ARBA" id="ARBA00022692"/>
    </source>
</evidence>
<name>A0AAW0R883_9PEZI</name>
<dbReference type="Gene3D" id="1.20.1250.20">
    <property type="entry name" value="MFS general substrate transporter like domains"/>
    <property type="match status" value="2"/>
</dbReference>
<dbReference type="EMBL" id="JAQQWP010000002">
    <property type="protein sequence ID" value="KAK8130005.1"/>
    <property type="molecule type" value="Genomic_DNA"/>
</dbReference>
<keyword evidence="4 5" id="KW-0472">Membrane</keyword>
<proteinExistence type="predicted"/>
<evidence type="ECO:0000256" key="3">
    <source>
        <dbReference type="ARBA" id="ARBA00022989"/>
    </source>
</evidence>
<feature type="transmembrane region" description="Helical" evidence="5">
    <location>
        <begin position="195"/>
        <end position="218"/>
    </location>
</feature>
<comment type="subcellular location">
    <subcellularLocation>
        <location evidence="1">Membrane</location>
        <topology evidence="1">Multi-pass membrane protein</topology>
    </subcellularLocation>
</comment>
<feature type="transmembrane region" description="Helical" evidence="5">
    <location>
        <begin position="336"/>
        <end position="356"/>
    </location>
</feature>
<feature type="transmembrane region" description="Helical" evidence="5">
    <location>
        <begin position="265"/>
        <end position="282"/>
    </location>
</feature>
<feature type="transmembrane region" description="Helical" evidence="5">
    <location>
        <begin position="230"/>
        <end position="253"/>
    </location>
</feature>
<dbReference type="AlphaFoldDB" id="A0AAW0R883"/>
<dbReference type="InterPro" id="IPR036259">
    <property type="entry name" value="MFS_trans_sf"/>
</dbReference>
<keyword evidence="2 5" id="KW-0812">Transmembrane</keyword>
<gene>
    <name evidence="6" type="ORF">PG999_002385</name>
</gene>
<reference evidence="6 7" key="1">
    <citation type="submission" date="2023-01" db="EMBL/GenBank/DDBJ databases">
        <title>Analysis of 21 Apiospora genomes using comparative genomics revels a genus with tremendous synthesis potential of carbohydrate active enzymes and secondary metabolites.</title>
        <authorList>
            <person name="Sorensen T."/>
        </authorList>
    </citation>
    <scope>NUCLEOTIDE SEQUENCE [LARGE SCALE GENOMIC DNA]</scope>
    <source>
        <strain evidence="6 7">CBS 117206</strain>
    </source>
</reference>
<keyword evidence="7" id="KW-1185">Reference proteome</keyword>
<feature type="transmembrane region" description="Helical" evidence="5">
    <location>
        <begin position="397"/>
        <end position="418"/>
    </location>
</feature>